<dbReference type="Pfam" id="PF00617">
    <property type="entry name" value="RasGEF"/>
    <property type="match status" value="1"/>
</dbReference>
<feature type="domain" description="Ras-GEF" evidence="4">
    <location>
        <begin position="1156"/>
        <end position="1406"/>
    </location>
</feature>
<dbReference type="InterPro" id="IPR001895">
    <property type="entry name" value="RASGEF_cat_dom"/>
</dbReference>
<dbReference type="GO" id="GO:0005085">
    <property type="term" value="F:guanyl-nucleotide exchange factor activity"/>
    <property type="evidence" value="ECO:0007669"/>
    <property type="project" value="UniProtKB-KW"/>
</dbReference>
<dbReference type="EMBL" id="CP002504">
    <property type="protein sequence ID" value="AET41434.1"/>
    <property type="molecule type" value="Genomic_DNA"/>
</dbReference>
<dbReference type="InterPro" id="IPR000651">
    <property type="entry name" value="Ras-like_Gua-exchang_fac_N"/>
</dbReference>
<dbReference type="SUPFAM" id="SSF48366">
    <property type="entry name" value="Ras GEF"/>
    <property type="match status" value="1"/>
</dbReference>
<feature type="domain" description="N-terminal Ras-GEF" evidence="5">
    <location>
        <begin position="870"/>
        <end position="1012"/>
    </location>
</feature>
<dbReference type="OMA" id="LYFRNFN"/>
<organism evidence="6 7">
    <name type="scientific">Eremothecium cymbalariae (strain CBS 270.75 / DBVPG 7215 / KCTC 17166 / NRRL Y-17582)</name>
    <name type="common">Yeast</name>
    <dbReference type="NCBI Taxonomy" id="931890"/>
    <lineage>
        <taxon>Eukaryota</taxon>
        <taxon>Fungi</taxon>
        <taxon>Dikarya</taxon>
        <taxon>Ascomycota</taxon>
        <taxon>Saccharomycotina</taxon>
        <taxon>Saccharomycetes</taxon>
        <taxon>Saccharomycetales</taxon>
        <taxon>Saccharomycetaceae</taxon>
        <taxon>Eremothecium</taxon>
    </lineage>
</organism>
<keyword evidence="7" id="KW-1185">Reference proteome</keyword>
<evidence type="ECO:0000313" key="6">
    <source>
        <dbReference type="EMBL" id="AET41434.1"/>
    </source>
</evidence>
<dbReference type="Gene3D" id="1.20.870.10">
    <property type="entry name" value="Son of sevenless (SoS) protein Chain: S domain 1"/>
    <property type="match status" value="1"/>
</dbReference>
<dbReference type="CDD" id="cd06224">
    <property type="entry name" value="REM"/>
    <property type="match status" value="1"/>
</dbReference>
<dbReference type="Gene3D" id="2.30.30.40">
    <property type="entry name" value="SH3 Domains"/>
    <property type="match status" value="1"/>
</dbReference>
<dbReference type="RefSeq" id="XP_003648251.1">
    <property type="nucleotide sequence ID" value="XM_003648203.1"/>
</dbReference>
<dbReference type="SMART" id="SM00147">
    <property type="entry name" value="RasGEF"/>
    <property type="match status" value="1"/>
</dbReference>
<proteinExistence type="predicted"/>
<dbReference type="GeneID" id="11472702"/>
<feature type="compositionally biased region" description="Basic and acidic residues" evidence="3">
    <location>
        <begin position="13"/>
        <end position="26"/>
    </location>
</feature>
<dbReference type="InterPro" id="IPR036964">
    <property type="entry name" value="RASGEF_cat_dom_sf"/>
</dbReference>
<dbReference type="InterPro" id="IPR008937">
    <property type="entry name" value="Ras-like_GEF"/>
</dbReference>
<gene>
    <name evidence="6" type="ordered locus">Ecym_8143</name>
</gene>
<dbReference type="PROSITE" id="PS50212">
    <property type="entry name" value="RASGEF_NTER"/>
    <property type="match status" value="1"/>
</dbReference>
<name>G8JX60_ERECY</name>
<dbReference type="eggNOG" id="KOG3417">
    <property type="taxonomic scope" value="Eukaryota"/>
</dbReference>
<dbReference type="Proteomes" id="UP000006790">
    <property type="component" value="Chromosome 8"/>
</dbReference>
<evidence type="ECO:0000259" key="5">
    <source>
        <dbReference type="PROSITE" id="PS50212"/>
    </source>
</evidence>
<dbReference type="InterPro" id="IPR036028">
    <property type="entry name" value="SH3-like_dom_sf"/>
</dbReference>
<dbReference type="PROSITE" id="PS50009">
    <property type="entry name" value="RASGEF_CAT"/>
    <property type="match status" value="1"/>
</dbReference>
<dbReference type="InterPro" id="IPR023578">
    <property type="entry name" value="Ras_GEF_dom_sf"/>
</dbReference>
<dbReference type="GO" id="GO:0005886">
    <property type="term" value="C:plasma membrane"/>
    <property type="evidence" value="ECO:0007669"/>
    <property type="project" value="TreeGrafter"/>
</dbReference>
<dbReference type="Gene3D" id="1.10.840.10">
    <property type="entry name" value="Ras guanine-nucleotide exchange factors catalytic domain"/>
    <property type="match status" value="1"/>
</dbReference>
<keyword evidence="1 2" id="KW-0344">Guanine-nucleotide releasing factor</keyword>
<evidence type="ECO:0000256" key="1">
    <source>
        <dbReference type="ARBA" id="ARBA00022658"/>
    </source>
</evidence>
<dbReference type="KEGG" id="erc:Ecym_8143"/>
<dbReference type="HOGENOM" id="CLU_003150_1_0_1"/>
<dbReference type="PANTHER" id="PTHR23113:SF354">
    <property type="entry name" value="BUD SITE SELECTION PROTEIN 5"/>
    <property type="match status" value="1"/>
</dbReference>
<protein>
    <recommendedName>
        <fullName evidence="8">Ras-GEF domain-containing protein</fullName>
    </recommendedName>
</protein>
<dbReference type="PANTHER" id="PTHR23113">
    <property type="entry name" value="GUANINE NUCLEOTIDE EXCHANGE FACTOR"/>
    <property type="match status" value="1"/>
</dbReference>
<reference evidence="7" key="1">
    <citation type="journal article" date="2012" name="G3 (Bethesda)">
        <title>Pichia sorbitophila, an interspecies yeast hybrid reveals early steps of genome resolution following polyploidization.</title>
        <authorList>
            <person name="Leh Louis V."/>
            <person name="Despons L."/>
            <person name="Friedrich A."/>
            <person name="Martin T."/>
            <person name="Durrens P."/>
            <person name="Casaregola S."/>
            <person name="Neuveglise C."/>
            <person name="Fairhead C."/>
            <person name="Marck C."/>
            <person name="Cruz J.A."/>
            <person name="Straub M.L."/>
            <person name="Kugler V."/>
            <person name="Sacerdot C."/>
            <person name="Uzunov Z."/>
            <person name="Thierry A."/>
            <person name="Weiss S."/>
            <person name="Bleykasten C."/>
            <person name="De Montigny J."/>
            <person name="Jacques N."/>
            <person name="Jung P."/>
            <person name="Lemaire M."/>
            <person name="Mallet S."/>
            <person name="Morel G."/>
            <person name="Richard G.F."/>
            <person name="Sarkar A."/>
            <person name="Savel G."/>
            <person name="Schacherer J."/>
            <person name="Seret M.L."/>
            <person name="Talla E."/>
            <person name="Samson G."/>
            <person name="Jubin C."/>
            <person name="Poulain J."/>
            <person name="Vacherie B."/>
            <person name="Barbe V."/>
            <person name="Pelletier E."/>
            <person name="Sherman D.J."/>
            <person name="Westhof E."/>
            <person name="Weissenbach J."/>
            <person name="Baret P.V."/>
            <person name="Wincker P."/>
            <person name="Gaillardin C."/>
            <person name="Dujon B."/>
            <person name="Souciet J.L."/>
        </authorList>
    </citation>
    <scope>NUCLEOTIDE SEQUENCE [LARGE SCALE GENOMIC DNA]</scope>
    <source>
        <strain evidence="7">CBS 270.75 / DBVPG 7215 / KCTC 17166 / NRRL Y-17582</strain>
    </source>
</reference>
<evidence type="ECO:0000256" key="2">
    <source>
        <dbReference type="PROSITE-ProRule" id="PRU00168"/>
    </source>
</evidence>
<dbReference type="InParanoid" id="G8JX60"/>
<accession>G8JX60</accession>
<dbReference type="SMART" id="SM00229">
    <property type="entry name" value="RasGEFN"/>
    <property type="match status" value="1"/>
</dbReference>
<dbReference type="SUPFAM" id="SSF50044">
    <property type="entry name" value="SH3-domain"/>
    <property type="match status" value="1"/>
</dbReference>
<dbReference type="STRING" id="931890.G8JX60"/>
<evidence type="ECO:0008006" key="8">
    <source>
        <dbReference type="Google" id="ProtNLM"/>
    </source>
</evidence>
<evidence type="ECO:0000313" key="7">
    <source>
        <dbReference type="Proteomes" id="UP000006790"/>
    </source>
</evidence>
<dbReference type="GO" id="GO:0007265">
    <property type="term" value="P:Ras protein signal transduction"/>
    <property type="evidence" value="ECO:0007669"/>
    <property type="project" value="TreeGrafter"/>
</dbReference>
<dbReference type="Pfam" id="PF00618">
    <property type="entry name" value="RasGEF_N"/>
    <property type="match status" value="1"/>
</dbReference>
<evidence type="ECO:0000256" key="3">
    <source>
        <dbReference type="SAM" id="MobiDB-lite"/>
    </source>
</evidence>
<feature type="region of interest" description="Disordered" evidence="3">
    <location>
        <begin position="548"/>
        <end position="571"/>
    </location>
</feature>
<dbReference type="OrthoDB" id="546434at2759"/>
<evidence type="ECO:0000259" key="4">
    <source>
        <dbReference type="PROSITE" id="PS50009"/>
    </source>
</evidence>
<feature type="region of interest" description="Disordered" evidence="3">
    <location>
        <begin position="1"/>
        <end position="26"/>
    </location>
</feature>
<sequence>MDLPSSNIGIDQKMPHEAQKQHGDKHKDLDKCYEISPTQPLSLHPTSSRTRSMGNLMEDRSRKVKMFEMKLREFSETSSMKTLNTTDSYHTAGSDDNLEGSPKVQHKYLTLGESVATGNDPMKTPTIHSAVKNGIFQLDASNDRTLKVTKEHVLTPTSNVNPPAVSQRYLNGLGILTVDDSVSDEGDVSSGSPISTTKKIQISFNSDLHSPKRKEYIDVSTRKTSLVLPGENISGISSKLQLKQPNLPRPTDYRSVDRYLEENESTLANDHFSSEGDTTYKTLVSERPQSSKNFAARISAASKYTSTSSSELRISAENLTYLFIISIHSFNAETLDNKEDINICLSFSKNELAFVHTVDESGWGEVTLVDSRKRGWVPFNYFADVLNNEPREVKSNSMDTLIESRKPLEKLLSAAGKFLVQSQNAVLLNEIEPLLDNINEIRDGVKALLEGTNCVSRSNDLVKSKPSIRSYRKKLLGDWYNLMLKADHYKKSVDSEKVLLLEHMVYAVLSRSFSFFNTWAREKRTYDLEKASMSALTDNNNNCLNIQESQSSSSRSIPRHRRKSPVNKESAKLNSGQLIHYLRQPPYAISRLNEIHELLFSYIGLILGRLDMIEHNSAGCEVFELLVHQIILLLRELLYISKACSLIIQTRYNSAYENNLDHNLDPLLSLVSELVSCIKVFVTDTINETYETSQLVVKDEVYRYTPEGAHLVVIISKMNRLISNAISGCKSYLKLIGDFQLESERQYPNFEKMRMNSSQFIERCSKGLLKNLNKNNSFLSYVKENEATLKRSPSYSRHLARFSSVRSGTDGVSLSVNGSQFLQEFLPECQDFHKEPEFIPYNAEDSFYEQDNLDVINNKDLMKNEMLFDNAGNLVGASFRATVFVLTNEMEYENEFLLSTFLLNYKSFGSSSALVEALVARFDIADISAKFEARESNGQYSSRSARLKSRRRRVCKVFRTWMQSFWDFKNDYMFLATMINFFNEGVIIKLPAESKELMEIAARLCSIAPSMDGMFMEDNIQLNPILIIPGNRGSIFSTMSNSSRSSVTSVDEKFIEEYELTKLPSSSHSSLSLPLPLLNTGAASLISKRELSEINKLVSQYDDLVLTPISQAYDDITQKLNLDMAISLWDALITNSKPQKIPEDSLIGQFNITDYSSLEISKQLTIIESAMYLTIKPFELLNEDFSTQNKLGYKSPSHFQTILNFTNLLSQYVVESIVGPNIPPTHRVERLKNWLRIALSALYFRNFNSVASIITSLQSHTISRLSILWETLSQKDLDLFEYLSKIIHPNNNYKVYRTKLKRLVEDYSPTDVMETKSRVPVVPFFNLFLQDITFINEGNSTFRNPESFRPHKIVNIDKYFKITKTISTVQFFQVPYDTEKKSVFGKRDSIFNMSGEVDDSRRIEPMPVLQEFILYELFRINTLYAANHDRGYELSLRLVPPAD</sequence>